<keyword evidence="2" id="KW-1185">Reference proteome</keyword>
<accession>A0AAD7H1X3</accession>
<sequence length="206" mass="22887">MPCTPSFHCISERTNLRQHHAVSLALQNRSPVPRASIHDALFSPLVPRIAISACLATAASVRAARSPCITVASSSARGSFLTAPSLPRTRSGRNRVAVLDYRPAGSLHYHHRCIFASHFLPPRAREAQAAPSRRRAVITHRRSLFPPAHAPALPQSSRRPSSSTAQYSILHMRHLLPPRPHFVPRAWITNRSQTRRFGANSGWRLF</sequence>
<protein>
    <submittedName>
        <fullName evidence="1">Uncharacterized protein</fullName>
    </submittedName>
</protein>
<gene>
    <name evidence="1" type="ORF">B0H17DRAFT_1324179</name>
</gene>
<dbReference type="AlphaFoldDB" id="A0AAD7H1X3"/>
<evidence type="ECO:0000313" key="1">
    <source>
        <dbReference type="EMBL" id="KAJ7710379.1"/>
    </source>
</evidence>
<proteinExistence type="predicted"/>
<evidence type="ECO:0000313" key="2">
    <source>
        <dbReference type="Proteomes" id="UP001221757"/>
    </source>
</evidence>
<reference evidence="1" key="1">
    <citation type="submission" date="2023-03" db="EMBL/GenBank/DDBJ databases">
        <title>Massive genome expansion in bonnet fungi (Mycena s.s.) driven by repeated elements and novel gene families across ecological guilds.</title>
        <authorList>
            <consortium name="Lawrence Berkeley National Laboratory"/>
            <person name="Harder C.B."/>
            <person name="Miyauchi S."/>
            <person name="Viragh M."/>
            <person name="Kuo A."/>
            <person name="Thoen E."/>
            <person name="Andreopoulos B."/>
            <person name="Lu D."/>
            <person name="Skrede I."/>
            <person name="Drula E."/>
            <person name="Henrissat B."/>
            <person name="Morin E."/>
            <person name="Kohler A."/>
            <person name="Barry K."/>
            <person name="LaButti K."/>
            <person name="Morin E."/>
            <person name="Salamov A."/>
            <person name="Lipzen A."/>
            <person name="Mereny Z."/>
            <person name="Hegedus B."/>
            <person name="Baldrian P."/>
            <person name="Stursova M."/>
            <person name="Weitz H."/>
            <person name="Taylor A."/>
            <person name="Grigoriev I.V."/>
            <person name="Nagy L.G."/>
            <person name="Martin F."/>
            <person name="Kauserud H."/>
        </authorList>
    </citation>
    <scope>NUCLEOTIDE SEQUENCE</scope>
    <source>
        <strain evidence="1">CBHHK067</strain>
    </source>
</reference>
<dbReference type="Proteomes" id="UP001221757">
    <property type="component" value="Unassembled WGS sequence"/>
</dbReference>
<dbReference type="EMBL" id="JARKIE010000001">
    <property type="protein sequence ID" value="KAJ7710379.1"/>
    <property type="molecule type" value="Genomic_DNA"/>
</dbReference>
<comment type="caution">
    <text evidence="1">The sequence shown here is derived from an EMBL/GenBank/DDBJ whole genome shotgun (WGS) entry which is preliminary data.</text>
</comment>
<organism evidence="1 2">
    <name type="scientific">Mycena rosella</name>
    <name type="common">Pink bonnet</name>
    <name type="synonym">Agaricus rosellus</name>
    <dbReference type="NCBI Taxonomy" id="1033263"/>
    <lineage>
        <taxon>Eukaryota</taxon>
        <taxon>Fungi</taxon>
        <taxon>Dikarya</taxon>
        <taxon>Basidiomycota</taxon>
        <taxon>Agaricomycotina</taxon>
        <taxon>Agaricomycetes</taxon>
        <taxon>Agaricomycetidae</taxon>
        <taxon>Agaricales</taxon>
        <taxon>Marasmiineae</taxon>
        <taxon>Mycenaceae</taxon>
        <taxon>Mycena</taxon>
    </lineage>
</organism>
<name>A0AAD7H1X3_MYCRO</name>